<dbReference type="Pfam" id="PF00400">
    <property type="entry name" value="WD40"/>
    <property type="match status" value="1"/>
</dbReference>
<dbReference type="PROSITE" id="PS50082">
    <property type="entry name" value="WD_REPEATS_2"/>
    <property type="match status" value="1"/>
</dbReference>
<evidence type="ECO:0000313" key="4">
    <source>
        <dbReference type="EMBL" id="CTR07579.1"/>
    </source>
</evidence>
<evidence type="ECO:0000259" key="3">
    <source>
        <dbReference type="PROSITE" id="PS50181"/>
    </source>
</evidence>
<dbReference type="InterPro" id="IPR001810">
    <property type="entry name" value="F-box_dom"/>
</dbReference>
<proteinExistence type="predicted"/>
<feature type="repeat" description="WD" evidence="1">
    <location>
        <begin position="874"/>
        <end position="908"/>
    </location>
</feature>
<feature type="compositionally biased region" description="Polar residues" evidence="2">
    <location>
        <begin position="23"/>
        <end position="36"/>
    </location>
</feature>
<keyword evidence="5" id="KW-1185">Reference proteome</keyword>
<dbReference type="PROSITE" id="PS50896">
    <property type="entry name" value="LISH"/>
    <property type="match status" value="1"/>
</dbReference>
<evidence type="ECO:0000313" key="5">
    <source>
        <dbReference type="Proteomes" id="UP000199069"/>
    </source>
</evidence>
<sequence>MRQVSPLGWMDSCKVSLTTMTPQTRLDTMTESSQAVAATPDEERVESVASSETANGAAPAPKKSRTSTSAARKVGSLKDFLDLPMELVLRVLDELDLQTVFHLSRLNKRFWQLLRSDTDAMHLLWERARIRAGIPRLMAPGCDVYQYANLLFGCCRGCGKTTTKVDYVLRIRTCPKCWRTFITNRKDAPYDTETRDLTPSSNYDSSGTYRQTPHYLLPELEEVDSMIEEVEETRQEVLFLQKTCPEDLLPSDDGYDSEDSYLPDPNDPSWHLWEDIRRPAFVRSESRPYFWDVDNRQDFRDALEGLQRQRNQDAEDIFSWFRRQEEAKKAELEQLNLQRRQAIEARFIEAGWLPQHFKFGDWIEHPFMQGTKLPTESAINRVRYELESILAASREQVDAAACRRERARREALVRSKYFELEADAAKVAALGLDPLPNVVEFLQLEPVKAIYQVVSAEDIDQERQVSLEDHACAISAAVAAARAATRRALFVKMVELLADLQLRINRTFEPPEPAVQLLPLDDPQAVLKNAETYEDAVLSRASSLLPCRTCRRVGHTSHILSHRCEILRQPAPLNFDKYSVPVEPIASTLDIVRAADKDVTTTASEMDDLGAVFSCTCIRPAIVQDWLHMAIHRTQYHTSGGAYHGRANTDKELLLFRFPSTAVRASASCSVMDASVEAHRLVARFLRSQGYSAALDSFVSEASRSHPRLPSLLDADPAAGDAGQDLQDLVENALSARLARLRVDDPTSSLRERLVRLELKEAELPKRKARTVVRETSNVLTVQSGVLPKREWDTQQHRFQCDETPCIFTTAVDRTLKAYSLGTYELLDSFPLPSPCLSFAQHPLPQYRRFVACAMMDGSMAVLDLVTREVEAKVQDHTKYIVRVCWSPDGRHLATLGYDKLVRIYRIELSAPAPTSSSEPALFDDEAPDPLAVCPDVSLNLVHTIESRTNPEAAIWLPDSRWLVWSARDDHLLRYLRLPDDDAGEWQAEEVNLNENGDSFTSFSILSIGLHPTLPLLSLQTSTLSARILLYPFHSATRLLTLHTTASQSDYFNPRHAWLPSGAGVVVNSEDGLLRIVDLRGRVRVSQGAHGAAAPPEDGEEGLAEEVRSERARSRREADKGSSVIRDVEVLVDEDDKGSVTGWKVVSCGFDKTVKLLEYVALGRTRRIPLTRTVRSARVVRGQPTRSPPPLFPSYFSRLRPSTPRRHIAKMRFSFLKSALLLLAVATQSVQAGPLAYAVCQAGCSAVVVACYSAAGATFGTVVASAATPAVILACNAAYGTCQAACATAALLAPTP</sequence>
<accession>A0A0K3CCU8</accession>
<dbReference type="SUPFAM" id="SSF81383">
    <property type="entry name" value="F-box domain"/>
    <property type="match status" value="1"/>
</dbReference>
<evidence type="ECO:0000256" key="1">
    <source>
        <dbReference type="PROSITE-ProRule" id="PRU00221"/>
    </source>
</evidence>
<protein>
    <submittedName>
        <fullName evidence="4">BY PROTMAP: gi|342319711|gb|EGU11658.1| Proteophosphoglycan 5 [Rhodotorula glutinis ATCC 204091]</fullName>
    </submittedName>
</protein>
<dbReference type="InterPro" id="IPR015943">
    <property type="entry name" value="WD40/YVTN_repeat-like_dom_sf"/>
</dbReference>
<evidence type="ECO:0000256" key="2">
    <source>
        <dbReference type="SAM" id="MobiDB-lite"/>
    </source>
</evidence>
<gene>
    <name evidence="4" type="primary">FGENESH: predicted gene_6.362</name>
    <name evidence="4" type="ORF">BN2166_0034400</name>
</gene>
<dbReference type="PROSITE" id="PS50181">
    <property type="entry name" value="FBOX"/>
    <property type="match status" value="1"/>
</dbReference>
<dbReference type="SUPFAM" id="SSF50978">
    <property type="entry name" value="WD40 repeat-like"/>
    <property type="match status" value="1"/>
</dbReference>
<feature type="domain" description="F-box" evidence="3">
    <location>
        <begin position="77"/>
        <end position="128"/>
    </location>
</feature>
<feature type="region of interest" description="Disordered" evidence="2">
    <location>
        <begin position="23"/>
        <end position="70"/>
    </location>
</feature>
<dbReference type="EMBL" id="CWKI01000006">
    <property type="protein sequence ID" value="CTR07579.1"/>
    <property type="molecule type" value="Genomic_DNA"/>
</dbReference>
<dbReference type="InterPro" id="IPR036322">
    <property type="entry name" value="WD40_repeat_dom_sf"/>
</dbReference>
<dbReference type="STRING" id="5286.A0A0K3CCU8"/>
<feature type="region of interest" description="Disordered" evidence="2">
    <location>
        <begin position="1087"/>
        <end position="1119"/>
    </location>
</feature>
<feature type="compositionally biased region" description="Basic and acidic residues" evidence="2">
    <location>
        <begin position="1105"/>
        <end position="1119"/>
    </location>
</feature>
<reference evidence="4 5" key="1">
    <citation type="submission" date="2015-07" db="EMBL/GenBank/DDBJ databases">
        <authorList>
            <person name="Cajimat M.N.B."/>
            <person name="Milazzo M.L."/>
            <person name="Fulhorst C.F."/>
        </authorList>
    </citation>
    <scope>NUCLEOTIDE SEQUENCE [LARGE SCALE GENOMIC DNA]</scope>
    <source>
        <strain evidence="4">Single colony</strain>
    </source>
</reference>
<organism evidence="4 5">
    <name type="scientific">Rhodotorula toruloides</name>
    <name type="common">Yeast</name>
    <name type="synonym">Rhodosporidium toruloides</name>
    <dbReference type="NCBI Taxonomy" id="5286"/>
    <lineage>
        <taxon>Eukaryota</taxon>
        <taxon>Fungi</taxon>
        <taxon>Dikarya</taxon>
        <taxon>Basidiomycota</taxon>
        <taxon>Pucciniomycotina</taxon>
        <taxon>Microbotryomycetes</taxon>
        <taxon>Sporidiobolales</taxon>
        <taxon>Sporidiobolaceae</taxon>
        <taxon>Rhodotorula</taxon>
    </lineage>
</organism>
<dbReference type="PANTHER" id="PTHR37475">
    <property type="entry name" value="ZYGOTE-SPECIFIC CLASS V COPY B GENE PROTEIN"/>
    <property type="match status" value="1"/>
</dbReference>
<dbReference type="InterPro" id="IPR006594">
    <property type="entry name" value="LisH"/>
</dbReference>
<dbReference type="Gene3D" id="2.130.10.10">
    <property type="entry name" value="YVTN repeat-like/Quinoprotein amine dehydrogenase"/>
    <property type="match status" value="1"/>
</dbReference>
<dbReference type="PANTHER" id="PTHR37475:SF1">
    <property type="entry name" value="ZYGOTE-SPECIFIC PROTEIN"/>
    <property type="match status" value="1"/>
</dbReference>
<dbReference type="SMART" id="SM00320">
    <property type="entry name" value="WD40"/>
    <property type="match status" value="1"/>
</dbReference>
<keyword evidence="1" id="KW-0853">WD repeat</keyword>
<dbReference type="Proteomes" id="UP000199069">
    <property type="component" value="Unassembled WGS sequence"/>
</dbReference>
<name>A0A0K3CCU8_RHOTO</name>
<dbReference type="InterPro" id="IPR001680">
    <property type="entry name" value="WD40_rpt"/>
</dbReference>
<dbReference type="InterPro" id="IPR036047">
    <property type="entry name" value="F-box-like_dom_sf"/>
</dbReference>